<feature type="domain" description="BD-FAE-like" evidence="1">
    <location>
        <begin position="13"/>
        <end position="113"/>
    </location>
</feature>
<dbReference type="Pfam" id="PF20434">
    <property type="entry name" value="BD-FAE"/>
    <property type="match status" value="1"/>
</dbReference>
<gene>
    <name evidence="2" type="ORF">CVT24_004794</name>
</gene>
<dbReference type="InParanoid" id="A0A409VQ48"/>
<accession>A0A409VQ48</accession>
<sequence>MSNDHRIETFTYKKVSAPAVVFFHPGGLSVGSKESWVPKWLLEPMIAEGYMFIMPEYQLMPPANGHEILHDIQDLFIFLPTLELPVGKEYVQVDSQRIAFAGSSAGGLCSYLATSDKVPVSPKAILSLYGMGGDFFVS</sequence>
<dbReference type="InterPro" id="IPR049492">
    <property type="entry name" value="BD-FAE-like_dom"/>
</dbReference>
<dbReference type="STRING" id="181874.A0A409VQ48"/>
<dbReference type="Gene3D" id="3.40.50.1820">
    <property type="entry name" value="alpha/beta hydrolase"/>
    <property type="match status" value="1"/>
</dbReference>
<dbReference type="Proteomes" id="UP000284842">
    <property type="component" value="Unassembled WGS sequence"/>
</dbReference>
<evidence type="ECO:0000313" key="2">
    <source>
        <dbReference type="EMBL" id="PPQ68373.1"/>
    </source>
</evidence>
<dbReference type="SUPFAM" id="SSF53474">
    <property type="entry name" value="alpha/beta-Hydrolases"/>
    <property type="match status" value="1"/>
</dbReference>
<comment type="caution">
    <text evidence="2">The sequence shown here is derived from an EMBL/GenBank/DDBJ whole genome shotgun (WGS) entry which is preliminary data.</text>
</comment>
<dbReference type="EMBL" id="NHTK01006009">
    <property type="protein sequence ID" value="PPQ68373.1"/>
    <property type="molecule type" value="Genomic_DNA"/>
</dbReference>
<name>A0A409VQ48_9AGAR</name>
<organism evidence="2 3">
    <name type="scientific">Panaeolus cyanescens</name>
    <dbReference type="NCBI Taxonomy" id="181874"/>
    <lineage>
        <taxon>Eukaryota</taxon>
        <taxon>Fungi</taxon>
        <taxon>Dikarya</taxon>
        <taxon>Basidiomycota</taxon>
        <taxon>Agaricomycotina</taxon>
        <taxon>Agaricomycetes</taxon>
        <taxon>Agaricomycetidae</taxon>
        <taxon>Agaricales</taxon>
        <taxon>Agaricineae</taxon>
        <taxon>Galeropsidaceae</taxon>
        <taxon>Panaeolus</taxon>
    </lineage>
</organism>
<evidence type="ECO:0000259" key="1">
    <source>
        <dbReference type="Pfam" id="PF20434"/>
    </source>
</evidence>
<proteinExistence type="predicted"/>
<evidence type="ECO:0000313" key="3">
    <source>
        <dbReference type="Proteomes" id="UP000284842"/>
    </source>
</evidence>
<dbReference type="InterPro" id="IPR029058">
    <property type="entry name" value="AB_hydrolase_fold"/>
</dbReference>
<reference evidence="2 3" key="1">
    <citation type="journal article" date="2018" name="Evol. Lett.">
        <title>Horizontal gene cluster transfer increased hallucinogenic mushroom diversity.</title>
        <authorList>
            <person name="Reynolds H.T."/>
            <person name="Vijayakumar V."/>
            <person name="Gluck-Thaler E."/>
            <person name="Korotkin H.B."/>
            <person name="Matheny P.B."/>
            <person name="Slot J.C."/>
        </authorList>
    </citation>
    <scope>NUCLEOTIDE SEQUENCE [LARGE SCALE GENOMIC DNA]</scope>
    <source>
        <strain evidence="2 3">2629</strain>
    </source>
</reference>
<keyword evidence="3" id="KW-1185">Reference proteome</keyword>
<dbReference type="AlphaFoldDB" id="A0A409VQ48"/>
<dbReference type="OrthoDB" id="19653at2759"/>
<protein>
    <recommendedName>
        <fullName evidence="1">BD-FAE-like domain-containing protein</fullName>
    </recommendedName>
</protein>